<reference evidence="1 2" key="1">
    <citation type="submission" date="2020-06" db="EMBL/GenBank/DDBJ databases">
        <authorList>
            <person name="Connerton I.F."/>
        </authorList>
    </citation>
    <scope>NUCLEOTIDE SEQUENCE [LARGE SCALE GENOMIC DNA]</scope>
</reference>
<dbReference type="EMBL" id="MT700412">
    <property type="protein sequence ID" value="QNI20408.1"/>
    <property type="molecule type" value="Genomic_DNA"/>
</dbReference>
<name>A0A7G8AKG3_9CAUD</name>
<organism evidence="1 2">
    <name type="scientific">Bacillus phage 1_ICo-2020</name>
    <dbReference type="NCBI Taxonomy" id="2759272"/>
    <lineage>
        <taxon>Viruses</taxon>
        <taxon>Duplodnaviria</taxon>
        <taxon>Heunggongvirae</taxon>
        <taxon>Uroviricota</taxon>
        <taxon>Caudoviricetes</taxon>
        <taxon>Ehrlichviridae</taxon>
        <taxon>Suttonboningtonvirus</taxon>
        <taxon>Suttonboningtonvirus sv1ICo2020</taxon>
    </lineage>
</organism>
<evidence type="ECO:0000313" key="2">
    <source>
        <dbReference type="Proteomes" id="UP000515915"/>
    </source>
</evidence>
<sequence>MITATVETVYGDHLELYFNDRQSYKSWRSLWNTYPNSKRIVHGWSRSIMFKSITRVIKVEEEN</sequence>
<protein>
    <submittedName>
        <fullName evidence="1">Uncharacterized protein</fullName>
    </submittedName>
</protein>
<dbReference type="Proteomes" id="UP000515915">
    <property type="component" value="Segment"/>
</dbReference>
<evidence type="ECO:0000313" key="1">
    <source>
        <dbReference type="EMBL" id="QNI20408.1"/>
    </source>
</evidence>
<proteinExistence type="predicted"/>
<accession>A0A7G8AKG3</accession>
<keyword evidence="2" id="KW-1185">Reference proteome</keyword>